<comment type="caution">
    <text evidence="2">The sequence shown here is derived from an EMBL/GenBank/DDBJ whole genome shotgun (WGS) entry which is preliminary data.</text>
</comment>
<dbReference type="VEuPathDB" id="VectorBase:AGAMI1_003571"/>
<dbReference type="PaxDb" id="7165-AGAP009170-PA"/>
<proteinExistence type="predicted"/>
<dbReference type="AlphaFoldDB" id="Q7PVW1"/>
<reference evidence="2" key="1">
    <citation type="journal article" date="2002" name="Science">
        <title>The genome sequence of the malaria mosquito Anopheles gambiae.</title>
        <authorList>
            <person name="Holt R.A."/>
            <person name="Subramanian G.M."/>
            <person name="Halpern A."/>
            <person name="Sutton G.G."/>
            <person name="Charlab R."/>
            <person name="Nusskern D.R."/>
            <person name="Wincker P."/>
            <person name="Clark A.G."/>
            <person name="Ribeiro J.M."/>
            <person name="Wides R."/>
            <person name="Salzberg S.L."/>
            <person name="Loftus B."/>
            <person name="Yandell M."/>
            <person name="Majoros W.H."/>
            <person name="Rusch D.B."/>
            <person name="Lai Z."/>
            <person name="Kraft C.L."/>
            <person name="Abril J.F."/>
            <person name="Anthouard V."/>
            <person name="Arensburger P."/>
            <person name="Atkinson P.W."/>
            <person name="Baden H."/>
            <person name="de Berardinis V."/>
            <person name="Baldwin D."/>
            <person name="Benes V."/>
            <person name="Biedler J."/>
            <person name="Blass C."/>
            <person name="Bolanos R."/>
            <person name="Boscus D."/>
            <person name="Barnstead M."/>
            <person name="Cai S."/>
            <person name="Center A."/>
            <person name="Chaturverdi K."/>
            <person name="Christophides G.K."/>
            <person name="Chrystal M.A."/>
            <person name="Clamp M."/>
            <person name="Cravchik A."/>
            <person name="Curwen V."/>
            <person name="Dana A."/>
            <person name="Delcher A."/>
            <person name="Dew I."/>
            <person name="Evans C.A."/>
            <person name="Flanigan M."/>
            <person name="Grundschober-Freimoser A."/>
            <person name="Friedli L."/>
            <person name="Gu Z."/>
            <person name="Guan P."/>
            <person name="Guigo R."/>
            <person name="Hillenmeyer M.E."/>
            <person name="Hladun S.L."/>
            <person name="Hogan J.R."/>
            <person name="Hong Y.S."/>
            <person name="Hoover J."/>
            <person name="Jaillon O."/>
            <person name="Ke Z."/>
            <person name="Kodira C."/>
            <person name="Kokoza E."/>
            <person name="Koutsos A."/>
            <person name="Letunic I."/>
            <person name="Levitsky A."/>
            <person name="Liang Y."/>
            <person name="Lin J.J."/>
            <person name="Lobo N.F."/>
            <person name="Lopez J.R."/>
            <person name="Malek J.A."/>
            <person name="McIntosh T.C."/>
            <person name="Meister S."/>
            <person name="Miller J."/>
            <person name="Mobarry C."/>
            <person name="Mongin E."/>
            <person name="Murphy S.D."/>
            <person name="O'Brochta D.A."/>
            <person name="Pfannkoch C."/>
            <person name="Qi R."/>
            <person name="Regier M.A."/>
            <person name="Remington K."/>
            <person name="Shao H."/>
            <person name="Sharakhova M.V."/>
            <person name="Sitter C.D."/>
            <person name="Shetty J."/>
            <person name="Smith T.J."/>
            <person name="Strong R."/>
            <person name="Sun J."/>
            <person name="Thomasova D."/>
            <person name="Ton L.Q."/>
            <person name="Topalis P."/>
            <person name="Tu Z."/>
            <person name="Unger M.F."/>
            <person name="Walenz B."/>
            <person name="Wang A."/>
            <person name="Wang J."/>
            <person name="Wang M."/>
            <person name="Wang X."/>
            <person name="Woodford K.J."/>
            <person name="Wortman J.R."/>
            <person name="Wu M."/>
            <person name="Yao A."/>
            <person name="Zdobnov E.M."/>
            <person name="Zhang H."/>
            <person name="Zhao Q."/>
            <person name="Zhao S."/>
            <person name="Zhu S.C."/>
            <person name="Zhimulev I."/>
            <person name="Coluzzi M."/>
            <person name="della Torre A."/>
            <person name="Roth C.W."/>
            <person name="Louis C."/>
            <person name="Kalush F."/>
            <person name="Mural R.J."/>
            <person name="Myers E.W."/>
            <person name="Adams M.D."/>
            <person name="Smith H.O."/>
            <person name="Broder S."/>
            <person name="Gardner M.J."/>
            <person name="Fraser C.M."/>
            <person name="Birney E."/>
            <person name="Bork P."/>
            <person name="Brey P.T."/>
            <person name="Venter J.C."/>
            <person name="Weissenbach J."/>
            <person name="Kafatos F.C."/>
            <person name="Collins F.H."/>
            <person name="Hoffman S.L."/>
        </authorList>
    </citation>
    <scope>NUCLEOTIDE SEQUENCE [LARGE SCALE GENOMIC DNA]</scope>
    <source>
        <strain evidence="2">PEST</strain>
    </source>
</reference>
<reference evidence="2" key="2">
    <citation type="submission" date="2002-03" db="EMBL/GenBank/DDBJ databases">
        <authorList>
            <consortium name="The Anopheles Genome Sequencing Consortium"/>
        </authorList>
    </citation>
    <scope>NUCLEOTIDE SEQUENCE</scope>
    <source>
        <strain evidence="2">PEST</strain>
    </source>
</reference>
<feature type="non-terminal residue" evidence="2">
    <location>
        <position position="193"/>
    </location>
</feature>
<reference evidence="2" key="3">
    <citation type="journal article" date="2004" name="Trends Parasitol.">
        <title>The Anopheles gambiae genome: an update.</title>
        <authorList>
            <person name="Mongin E."/>
            <person name="Louis C."/>
            <person name="Holt R.A."/>
            <person name="Birney E."/>
            <person name="Collins F.H."/>
        </authorList>
    </citation>
    <scope>NUCLEOTIDE SEQUENCE</scope>
    <source>
        <strain evidence="2">PEST</strain>
    </source>
</reference>
<dbReference type="HOGENOM" id="CLU_004312_1_1_1"/>
<gene>
    <name evidence="2" type="ORF">AgaP_AGAP009169</name>
</gene>
<reference evidence="2" key="4">
    <citation type="journal article" date="2007" name="Genome Biol.">
        <title>Update of the Anopheles gambiae PEST genome assembly.</title>
        <authorList>
            <person name="Sharakhova M.V."/>
            <person name="Hammond M.P."/>
            <person name="Lobo N.F."/>
            <person name="Krzywinski J."/>
            <person name="Unger M.F."/>
            <person name="Hillenmeyer M.E."/>
            <person name="Bruggner R.V."/>
            <person name="Birney E."/>
            <person name="Collins F.H."/>
        </authorList>
    </citation>
    <scope>NUCLEOTIDE SEQUENCE</scope>
    <source>
        <strain evidence="2">PEST</strain>
    </source>
</reference>
<dbReference type="InParanoid" id="Q7PVW1"/>
<feature type="compositionally biased region" description="Gly residues" evidence="1">
    <location>
        <begin position="111"/>
        <end position="139"/>
    </location>
</feature>
<organism evidence="2">
    <name type="scientific">Anopheles gambiae</name>
    <name type="common">African malaria mosquito</name>
    <dbReference type="NCBI Taxonomy" id="7165"/>
    <lineage>
        <taxon>Eukaryota</taxon>
        <taxon>Metazoa</taxon>
        <taxon>Ecdysozoa</taxon>
        <taxon>Arthropoda</taxon>
        <taxon>Hexapoda</taxon>
        <taxon>Insecta</taxon>
        <taxon>Pterygota</taxon>
        <taxon>Neoptera</taxon>
        <taxon>Endopterygota</taxon>
        <taxon>Diptera</taxon>
        <taxon>Nematocera</taxon>
        <taxon>Culicoidea</taxon>
        <taxon>Culicidae</taxon>
        <taxon>Anophelinae</taxon>
        <taxon>Anopheles</taxon>
    </lineage>
</organism>
<reference evidence="2" key="5">
    <citation type="submission" date="2011-05" db="EMBL/GenBank/DDBJ databases">
        <authorList>
            <consortium name="VectorBase"/>
        </authorList>
    </citation>
    <scope>NUCLEOTIDE SEQUENCE</scope>
    <source>
        <strain evidence="2">PEST</strain>
    </source>
</reference>
<sequence length="193" mass="19595">MAKTVFKKIPSPLKHSPSKRKSLSKAAQRAKNEETDSQPVAGSSHQHHHQNQQFNPTQTHFNQQTTGTPKSGTSPSCSSTPPPAFDDISEHGSSSHRHSSDDKTGSSSGIGSAGASGFGGGGGGGGDGIGGGSGGGGGSVDRRSASCRSDNYKEDSISISEIRLESHLAVESSSNSNYGSRGALASVEGSTPT</sequence>
<feature type="region of interest" description="Disordered" evidence="1">
    <location>
        <begin position="1"/>
        <end position="157"/>
    </location>
</feature>
<protein>
    <submittedName>
        <fullName evidence="2">AGAP009169-PA</fullName>
    </submittedName>
</protein>
<dbReference type="EMBL" id="AAAB01008984">
    <property type="protein sequence ID" value="EAA14691.5"/>
    <property type="molecule type" value="Genomic_DNA"/>
</dbReference>
<dbReference type="KEGG" id="aga:1280126"/>
<accession>Q7PVW1</accession>
<feature type="compositionally biased region" description="Low complexity" evidence="1">
    <location>
        <begin position="51"/>
        <end position="79"/>
    </location>
</feature>
<evidence type="ECO:0000256" key="1">
    <source>
        <dbReference type="SAM" id="MobiDB-lite"/>
    </source>
</evidence>
<dbReference type="VEuPathDB" id="VectorBase:AGAP029455"/>
<name>Q7PVW1_ANOGA</name>
<feature type="compositionally biased region" description="Basic and acidic residues" evidence="1">
    <location>
        <begin position="140"/>
        <end position="157"/>
    </location>
</feature>
<evidence type="ECO:0000313" key="2">
    <source>
        <dbReference type="EMBL" id="EAA14691.5"/>
    </source>
</evidence>
<dbReference type="STRING" id="7165.Q7PVW1"/>
<feature type="region of interest" description="Disordered" evidence="1">
    <location>
        <begin position="170"/>
        <end position="193"/>
    </location>
</feature>